<proteinExistence type="predicted"/>
<evidence type="ECO:0000313" key="3">
    <source>
        <dbReference type="Proteomes" id="UP000095463"/>
    </source>
</evidence>
<organism evidence="2 3">
    <name type="scientific">Devosia insulae DS-56</name>
    <dbReference type="NCBI Taxonomy" id="1116389"/>
    <lineage>
        <taxon>Bacteria</taxon>
        <taxon>Pseudomonadati</taxon>
        <taxon>Pseudomonadota</taxon>
        <taxon>Alphaproteobacteria</taxon>
        <taxon>Hyphomicrobiales</taxon>
        <taxon>Devosiaceae</taxon>
        <taxon>Devosia</taxon>
    </lineage>
</organism>
<dbReference type="RefSeq" id="WP_069910982.1">
    <property type="nucleotide sequence ID" value="NZ_LAJE02000257.1"/>
</dbReference>
<dbReference type="InterPro" id="IPR009003">
    <property type="entry name" value="Peptidase_S1_PA"/>
</dbReference>
<accession>A0A1E5XMF9</accession>
<comment type="caution">
    <text evidence="2">The sequence shown here is derived from an EMBL/GenBank/DDBJ whole genome shotgun (WGS) entry which is preliminary data.</text>
</comment>
<dbReference type="AlphaFoldDB" id="A0A1E5XMF9"/>
<dbReference type="Proteomes" id="UP000095463">
    <property type="component" value="Unassembled WGS sequence"/>
</dbReference>
<dbReference type="EMBL" id="LAJE02000257">
    <property type="protein sequence ID" value="OEO29796.1"/>
    <property type="molecule type" value="Genomic_DNA"/>
</dbReference>
<dbReference type="Gene3D" id="2.40.10.10">
    <property type="entry name" value="Trypsin-like serine proteases"/>
    <property type="match status" value="2"/>
</dbReference>
<feature type="domain" description="Effector-associated" evidence="1">
    <location>
        <begin position="9"/>
        <end position="94"/>
    </location>
</feature>
<sequence length="359" mass="38921">MNGSVDWDALTGFQFKLLWQAIVEDFTVFTLNAALVADLGRQPLANYASPMVDYPSQAFDLIQKAKMQGWTRELIEGLAAANPGAPRLRRFQETFGLTVDVAGPTPERWNLQDILNPSQDFLKPDGWLTKLAMLRRRVCRIEHVSRPSDRPGFGTGWLIGPDLLITNYHVIRSFKPAAGNGTDVSGITCRFDVAEPPTTGNGRECKFAADWLVDASPPGSAERNEGTAAPTEGELDYAVIRLAERVGDDEVEPGMARGQVDIVAHGAAPSQDDVLLIVQHPEGLPQRFAFGNSKNSLKPEDLRLRHTANTLKGSSGSPVVNIDLAIVALHQAGGDGTGNQCVPIERVAQRLVKNGVLPS</sequence>
<dbReference type="PANTHER" id="PTHR36234">
    <property type="entry name" value="LYSYL ENDOPEPTIDASE"/>
    <property type="match status" value="1"/>
</dbReference>
<dbReference type="OrthoDB" id="7787670at2"/>
<dbReference type="Pfam" id="PF13365">
    <property type="entry name" value="Trypsin_2"/>
    <property type="match status" value="1"/>
</dbReference>
<evidence type="ECO:0000313" key="2">
    <source>
        <dbReference type="EMBL" id="OEO29796.1"/>
    </source>
</evidence>
<reference evidence="2 3" key="1">
    <citation type="journal article" date="2015" name="Genome Announc.">
        <title>Genome Assemblies of Three Soil-Associated Devosia species: D. insulae, D. limi, and D. soli.</title>
        <authorList>
            <person name="Hassan Y.I."/>
            <person name="Lepp D."/>
            <person name="Zhou T."/>
        </authorList>
    </citation>
    <scope>NUCLEOTIDE SEQUENCE [LARGE SCALE GENOMIC DNA]</scope>
    <source>
        <strain evidence="2 3">DS-56</strain>
    </source>
</reference>
<gene>
    <name evidence="2" type="ORF">VW23_001755</name>
</gene>
<dbReference type="Pfam" id="PF19955">
    <property type="entry name" value="EAD1"/>
    <property type="match status" value="1"/>
</dbReference>
<protein>
    <recommendedName>
        <fullName evidence="1">Effector-associated domain-containing protein</fullName>
    </recommendedName>
</protein>
<dbReference type="InterPro" id="IPR045430">
    <property type="entry name" value="EAD1"/>
</dbReference>
<dbReference type="PANTHER" id="PTHR36234:SF5">
    <property type="entry name" value="LYSYL ENDOPEPTIDASE"/>
    <property type="match status" value="1"/>
</dbReference>
<keyword evidence="3" id="KW-1185">Reference proteome</keyword>
<name>A0A1E5XMF9_9HYPH</name>
<dbReference type="SUPFAM" id="SSF50494">
    <property type="entry name" value="Trypsin-like serine proteases"/>
    <property type="match status" value="1"/>
</dbReference>
<evidence type="ECO:0000259" key="1">
    <source>
        <dbReference type="Pfam" id="PF19955"/>
    </source>
</evidence>
<dbReference type="InterPro" id="IPR043504">
    <property type="entry name" value="Peptidase_S1_PA_chymotrypsin"/>
</dbReference>